<evidence type="ECO:0000313" key="2">
    <source>
        <dbReference type="EMBL" id="CAA7059761.1"/>
    </source>
</evidence>
<sequence>MGENDLQGSKQVATSAFIPRNGALEIRDPENLVASGEQASKGAPEQLNEDVEDEEMTEAEREEAIYDLENQEMDDEMMNNDDLLGEDLEDEQEQIEAISQLSPPNTVQSKKSAWPLPLWTLEKKQKEQSQQDQGTKKRVPVSPESKGLRASRKLQALRSRTSPKGGKGNVLRSSIRTKQLPRNEVFPSALSKKSSNAAGSVVSQKPPSKKI</sequence>
<evidence type="ECO:0000313" key="3">
    <source>
        <dbReference type="Proteomes" id="UP000467841"/>
    </source>
</evidence>
<proteinExistence type="predicted"/>
<feature type="compositionally biased region" description="Acidic residues" evidence="1">
    <location>
        <begin position="47"/>
        <end position="57"/>
    </location>
</feature>
<dbReference type="AlphaFoldDB" id="A0A6D2LHP0"/>
<accession>A0A6D2LHP0</accession>
<dbReference type="Proteomes" id="UP000467841">
    <property type="component" value="Unassembled WGS sequence"/>
</dbReference>
<feature type="compositionally biased region" description="Polar residues" evidence="1">
    <location>
        <begin position="1"/>
        <end position="14"/>
    </location>
</feature>
<protein>
    <submittedName>
        <fullName evidence="2">Uncharacterized protein</fullName>
    </submittedName>
</protein>
<gene>
    <name evidence="2" type="ORF">MERR_LOCUS46997</name>
</gene>
<keyword evidence="3" id="KW-1185">Reference proteome</keyword>
<organism evidence="2 3">
    <name type="scientific">Microthlaspi erraticum</name>
    <dbReference type="NCBI Taxonomy" id="1685480"/>
    <lineage>
        <taxon>Eukaryota</taxon>
        <taxon>Viridiplantae</taxon>
        <taxon>Streptophyta</taxon>
        <taxon>Embryophyta</taxon>
        <taxon>Tracheophyta</taxon>
        <taxon>Spermatophyta</taxon>
        <taxon>Magnoliopsida</taxon>
        <taxon>eudicotyledons</taxon>
        <taxon>Gunneridae</taxon>
        <taxon>Pentapetalae</taxon>
        <taxon>rosids</taxon>
        <taxon>malvids</taxon>
        <taxon>Brassicales</taxon>
        <taxon>Brassicaceae</taxon>
        <taxon>Coluteocarpeae</taxon>
        <taxon>Microthlaspi</taxon>
    </lineage>
</organism>
<dbReference type="OrthoDB" id="1113169at2759"/>
<comment type="caution">
    <text evidence="2">The sequence shown here is derived from an EMBL/GenBank/DDBJ whole genome shotgun (WGS) entry which is preliminary data.</text>
</comment>
<feature type="compositionally biased region" description="Acidic residues" evidence="1">
    <location>
        <begin position="65"/>
        <end position="94"/>
    </location>
</feature>
<evidence type="ECO:0000256" key="1">
    <source>
        <dbReference type="SAM" id="MobiDB-lite"/>
    </source>
</evidence>
<name>A0A6D2LHP0_9BRAS</name>
<dbReference type="EMBL" id="CACVBM020001795">
    <property type="protein sequence ID" value="CAA7059761.1"/>
    <property type="molecule type" value="Genomic_DNA"/>
</dbReference>
<feature type="compositionally biased region" description="Polar residues" evidence="1">
    <location>
        <begin position="191"/>
        <end position="211"/>
    </location>
</feature>
<reference evidence="2" key="1">
    <citation type="submission" date="2020-01" db="EMBL/GenBank/DDBJ databases">
        <authorList>
            <person name="Mishra B."/>
        </authorList>
    </citation>
    <scope>NUCLEOTIDE SEQUENCE [LARGE SCALE GENOMIC DNA]</scope>
</reference>
<feature type="region of interest" description="Disordered" evidence="1">
    <location>
        <begin position="1"/>
        <end position="211"/>
    </location>
</feature>
<feature type="compositionally biased region" description="Polar residues" evidence="1">
    <location>
        <begin position="97"/>
        <end position="111"/>
    </location>
</feature>